<proteinExistence type="predicted"/>
<dbReference type="SUPFAM" id="SSF54928">
    <property type="entry name" value="RNA-binding domain, RBD"/>
    <property type="match status" value="2"/>
</dbReference>
<evidence type="ECO:0000313" key="5">
    <source>
        <dbReference type="Proteomes" id="UP001303046"/>
    </source>
</evidence>
<accession>A0ABR1BLW7</accession>
<feature type="region of interest" description="Disordered" evidence="2">
    <location>
        <begin position="1"/>
        <end position="33"/>
    </location>
</feature>
<dbReference type="Proteomes" id="UP001303046">
    <property type="component" value="Unassembled WGS sequence"/>
</dbReference>
<keyword evidence="1" id="KW-0694">RNA-binding</keyword>
<feature type="domain" description="RRM" evidence="3">
    <location>
        <begin position="441"/>
        <end position="517"/>
    </location>
</feature>
<dbReference type="SMART" id="SM00360">
    <property type="entry name" value="RRM"/>
    <property type="match status" value="3"/>
</dbReference>
<evidence type="ECO:0000259" key="3">
    <source>
        <dbReference type="PROSITE" id="PS50102"/>
    </source>
</evidence>
<dbReference type="InterPro" id="IPR000504">
    <property type="entry name" value="RRM_dom"/>
</dbReference>
<evidence type="ECO:0000313" key="4">
    <source>
        <dbReference type="EMBL" id="KAK6727432.1"/>
    </source>
</evidence>
<dbReference type="Pfam" id="PF00076">
    <property type="entry name" value="RRM_1"/>
    <property type="match status" value="2"/>
</dbReference>
<keyword evidence="5" id="KW-1185">Reference proteome</keyword>
<feature type="compositionally biased region" description="Basic and acidic residues" evidence="2">
    <location>
        <begin position="13"/>
        <end position="28"/>
    </location>
</feature>
<dbReference type="EMBL" id="JAVFWL010000001">
    <property type="protein sequence ID" value="KAK6727432.1"/>
    <property type="molecule type" value="Genomic_DNA"/>
</dbReference>
<evidence type="ECO:0000256" key="2">
    <source>
        <dbReference type="SAM" id="MobiDB-lite"/>
    </source>
</evidence>
<name>A0ABR1BLW7_NECAM</name>
<organism evidence="4 5">
    <name type="scientific">Necator americanus</name>
    <name type="common">Human hookworm</name>
    <dbReference type="NCBI Taxonomy" id="51031"/>
    <lineage>
        <taxon>Eukaryota</taxon>
        <taxon>Metazoa</taxon>
        <taxon>Ecdysozoa</taxon>
        <taxon>Nematoda</taxon>
        <taxon>Chromadorea</taxon>
        <taxon>Rhabditida</taxon>
        <taxon>Rhabditina</taxon>
        <taxon>Rhabditomorpha</taxon>
        <taxon>Strongyloidea</taxon>
        <taxon>Ancylostomatidae</taxon>
        <taxon>Bunostominae</taxon>
        <taxon>Necator</taxon>
    </lineage>
</organism>
<feature type="compositionally biased region" description="Basic residues" evidence="2">
    <location>
        <begin position="1"/>
        <end position="12"/>
    </location>
</feature>
<dbReference type="Pfam" id="PF13893">
    <property type="entry name" value="RRM_5"/>
    <property type="match status" value="1"/>
</dbReference>
<dbReference type="PROSITE" id="PS50102">
    <property type="entry name" value="RRM"/>
    <property type="match status" value="3"/>
</dbReference>
<feature type="domain" description="RRM" evidence="3">
    <location>
        <begin position="159"/>
        <end position="239"/>
    </location>
</feature>
<dbReference type="PANTHER" id="PTHR15592">
    <property type="entry name" value="MATRIN 3/NUCLEAR PROTEIN 220-RELATED"/>
    <property type="match status" value="1"/>
</dbReference>
<dbReference type="Pfam" id="PF22976">
    <property type="entry name" value="RRM_10"/>
    <property type="match status" value="1"/>
</dbReference>
<protein>
    <recommendedName>
        <fullName evidence="3">RRM domain-containing protein</fullName>
    </recommendedName>
</protein>
<sequence length="706" mass="78584">MGADGKRKKRATVKNEPEDTLRQSKGLDAEAPEPSAKRFCLAVDAPKAFALVEKSRRTRTTDSRYKSCVVLVRGLPENAITADLIDSLSRFGSISYVKFHSKQGWAFVEFEDEEGAESCVKYGYDNALCICGNEVFMMYSLHHILDRDALERREPNKVIVMSVSNIQKEVKVQDVYNACSPFGTVERIKISPLSRGSETGLLVFVEFDTIEAAHEAKLAVNGAFFFEDCNLIHCEFASLNTLTVSENTDYCYDYIQSRRVKEYDLKSEKNSVPTPRLVPYDSSPDSVEDQTAMDVEAFATTKDPSPQHHRVPSPPSVNVKDELTEDYYLIDTCPTVTECLESVTAKNEAQNYEYVQWSCDMESAAAAPLQPSLPSATLQTSPAEEAAQQITSVDVKLDVSSSASSVAFVIPAINPGSSDQLNSVHSINGSSTDVTYGENRRCMMVYGIDLKTGMFSCDRLFNLLCMYGHVIAIKLFMRKRDSAIVEFAHAHSVNTAMKMLHNINLFGCSLTFEFGRADSVRHTFERLPDGLPACEFYSSCPLQRFGRHTSTENCNKNRITSPTSMLFWWDAPPYTTKGMIYKMFQSVGAPQPTKVSPFSPRPSGSVGIAEFASTQQAAEALMLTNHFPMLLSGFRGPAIVKLTFAISKYQQAQNETAGAGRTRGLSKMLMCFQISIVSIMVTVAFDTFYDGPCDMEFRRRSHFNMN</sequence>
<comment type="caution">
    <text evidence="4">The sequence shown here is derived from an EMBL/GenBank/DDBJ whole genome shotgun (WGS) entry which is preliminary data.</text>
</comment>
<gene>
    <name evidence="4" type="primary">Necator_chrI.g1370</name>
    <name evidence="4" type="ORF">RB195_005244</name>
</gene>
<dbReference type="InterPro" id="IPR055204">
    <property type="entry name" value="HNRNPL_RRM"/>
</dbReference>
<dbReference type="InterPro" id="IPR035979">
    <property type="entry name" value="RBD_domain_sf"/>
</dbReference>
<evidence type="ECO:0000256" key="1">
    <source>
        <dbReference type="PROSITE-ProRule" id="PRU00176"/>
    </source>
</evidence>
<dbReference type="Gene3D" id="3.30.70.330">
    <property type="match status" value="4"/>
</dbReference>
<dbReference type="InterPro" id="IPR012677">
    <property type="entry name" value="Nucleotide-bd_a/b_plait_sf"/>
</dbReference>
<reference evidence="4 5" key="1">
    <citation type="submission" date="2023-08" db="EMBL/GenBank/DDBJ databases">
        <title>A Necator americanus chromosomal reference genome.</title>
        <authorList>
            <person name="Ilik V."/>
            <person name="Petrzelkova K.J."/>
            <person name="Pardy F."/>
            <person name="Fuh T."/>
            <person name="Niatou-Singa F.S."/>
            <person name="Gouil Q."/>
            <person name="Baker L."/>
            <person name="Ritchie M.E."/>
            <person name="Jex A.R."/>
            <person name="Gazzola D."/>
            <person name="Li H."/>
            <person name="Toshio Fujiwara R."/>
            <person name="Zhan B."/>
            <person name="Aroian R.V."/>
            <person name="Pafco B."/>
            <person name="Schwarz E.M."/>
        </authorList>
    </citation>
    <scope>NUCLEOTIDE SEQUENCE [LARGE SCALE GENOMIC DNA]</scope>
    <source>
        <strain evidence="4 5">Aroian</strain>
        <tissue evidence="4">Whole animal</tissue>
    </source>
</reference>
<feature type="domain" description="RRM" evidence="3">
    <location>
        <begin position="68"/>
        <end position="142"/>
    </location>
</feature>